<feature type="domain" description="LigXa-like C-terminal" evidence="2">
    <location>
        <begin position="4"/>
        <end position="83"/>
    </location>
</feature>
<dbReference type="Pfam" id="PF19301">
    <property type="entry name" value="LigXa_C"/>
    <property type="match status" value="1"/>
</dbReference>
<evidence type="ECO:0000256" key="1">
    <source>
        <dbReference type="SAM" id="MobiDB-lite"/>
    </source>
</evidence>
<dbReference type="RefSeq" id="WP_405054900.1">
    <property type="nucleotide sequence ID" value="NZ_AP025523.1"/>
</dbReference>
<sequence>MGDLGPREHELPFPAFDWTSQPREQRAIVKIGIRANYLQAVEGAIDSAHSWFLHRGGWRDWEKRFDVSTDRSPKLETEDTPYGSASRPNGRTSRGTFASRCLPCRRRRSSRRH</sequence>
<name>A0AAN2CAK6_UNVUL</name>
<dbReference type="EMBL" id="AP025523">
    <property type="protein sequence ID" value="BDE07770.1"/>
    <property type="molecule type" value="Genomic_DNA"/>
</dbReference>
<dbReference type="InterPro" id="IPR045623">
    <property type="entry name" value="LigXa_C"/>
</dbReference>
<evidence type="ECO:0000313" key="3">
    <source>
        <dbReference type="EMBL" id="BDE07770.1"/>
    </source>
</evidence>
<reference evidence="3 4" key="1">
    <citation type="journal article" date="2022" name="ISME Commun">
        <title>Vulcanimicrobium alpinus gen. nov. sp. nov., the first cultivated representative of the candidate phylum 'Eremiobacterota', is a metabolically versatile aerobic anoxygenic phototroph.</title>
        <authorList>
            <person name="Yabe S."/>
            <person name="Muto K."/>
            <person name="Abe K."/>
            <person name="Yokota A."/>
            <person name="Staudigel H."/>
            <person name="Tebo B.M."/>
        </authorList>
    </citation>
    <scope>NUCLEOTIDE SEQUENCE [LARGE SCALE GENOMIC DNA]</scope>
    <source>
        <strain evidence="3 4">WC8-2</strain>
    </source>
</reference>
<dbReference type="AlphaFoldDB" id="A0AAN2CAK6"/>
<evidence type="ECO:0000313" key="4">
    <source>
        <dbReference type="Proteomes" id="UP001317532"/>
    </source>
</evidence>
<keyword evidence="4" id="KW-1185">Reference proteome</keyword>
<accession>A0AAN2CAK6</accession>
<organism evidence="3 4">
    <name type="scientific">Vulcanimicrobium alpinum</name>
    <dbReference type="NCBI Taxonomy" id="3016050"/>
    <lineage>
        <taxon>Bacteria</taxon>
        <taxon>Bacillati</taxon>
        <taxon>Vulcanimicrobiota</taxon>
        <taxon>Vulcanimicrobiia</taxon>
        <taxon>Vulcanimicrobiales</taxon>
        <taxon>Vulcanimicrobiaceae</taxon>
        <taxon>Vulcanimicrobium</taxon>
    </lineage>
</organism>
<gene>
    <name evidence="3" type="ORF">WPS_30460</name>
</gene>
<dbReference type="SUPFAM" id="SSF55961">
    <property type="entry name" value="Bet v1-like"/>
    <property type="match status" value="1"/>
</dbReference>
<feature type="compositionally biased region" description="Basic residues" evidence="1">
    <location>
        <begin position="103"/>
        <end position="113"/>
    </location>
</feature>
<proteinExistence type="predicted"/>
<feature type="region of interest" description="Disordered" evidence="1">
    <location>
        <begin position="68"/>
        <end position="113"/>
    </location>
</feature>
<dbReference type="KEGG" id="vab:WPS_30460"/>
<feature type="compositionally biased region" description="Polar residues" evidence="1">
    <location>
        <begin position="86"/>
        <end position="96"/>
    </location>
</feature>
<evidence type="ECO:0000259" key="2">
    <source>
        <dbReference type="Pfam" id="PF19301"/>
    </source>
</evidence>
<feature type="compositionally biased region" description="Basic and acidic residues" evidence="1">
    <location>
        <begin position="68"/>
        <end position="77"/>
    </location>
</feature>
<dbReference type="Proteomes" id="UP001317532">
    <property type="component" value="Chromosome"/>
</dbReference>
<protein>
    <recommendedName>
        <fullName evidence="2">LigXa-like C-terminal domain-containing protein</fullName>
    </recommendedName>
</protein>